<dbReference type="Gene3D" id="3.40.630.10">
    <property type="entry name" value="Zn peptidases"/>
    <property type="match status" value="1"/>
</dbReference>
<organism evidence="2 3">
    <name type="scientific">Perkinsus olseni</name>
    <name type="common">Perkinsus atlanticus</name>
    <dbReference type="NCBI Taxonomy" id="32597"/>
    <lineage>
        <taxon>Eukaryota</taxon>
        <taxon>Sar</taxon>
        <taxon>Alveolata</taxon>
        <taxon>Perkinsozoa</taxon>
        <taxon>Perkinsea</taxon>
        <taxon>Perkinsida</taxon>
        <taxon>Perkinsidae</taxon>
        <taxon>Perkinsus</taxon>
    </lineage>
</organism>
<dbReference type="OMA" id="MTIGQEH"/>
<proteinExistence type="predicted"/>
<dbReference type="Proteomes" id="UP000553632">
    <property type="component" value="Unassembled WGS sequence"/>
</dbReference>
<feature type="chain" id="PRO_5029896707" evidence="1">
    <location>
        <begin position="21"/>
        <end position="123"/>
    </location>
</feature>
<dbReference type="SUPFAM" id="SSF53187">
    <property type="entry name" value="Zn-dependent exopeptidases"/>
    <property type="match status" value="1"/>
</dbReference>
<dbReference type="EMBL" id="JABANO010030433">
    <property type="protein sequence ID" value="KAF4711891.1"/>
    <property type="molecule type" value="Genomic_DNA"/>
</dbReference>
<name>A0A7J6QUR8_PEROL</name>
<accession>A0A7J6QUR8</accession>
<keyword evidence="1" id="KW-0732">Signal</keyword>
<sequence length="123" mass="13301">MPPWAQFLVVSLSLLSTAVAAVVEASPLPPFYHSTTDIMSSLKSLLSVCPGMTIGQEHLHGTVMTVVRLEAVGKHQGKSARESLLVFGEHARELISSEIALQFIRKVCEVRSGRASAEEPFAE</sequence>
<protein>
    <submittedName>
        <fullName evidence="2">Uncharacterized protein</fullName>
    </submittedName>
</protein>
<keyword evidence="3" id="KW-1185">Reference proteome</keyword>
<gene>
    <name evidence="2" type="ORF">FOZ63_013016</name>
</gene>
<feature type="non-terminal residue" evidence="2">
    <location>
        <position position="1"/>
    </location>
</feature>
<evidence type="ECO:0000256" key="1">
    <source>
        <dbReference type="SAM" id="SignalP"/>
    </source>
</evidence>
<evidence type="ECO:0000313" key="2">
    <source>
        <dbReference type="EMBL" id="KAF4711891.1"/>
    </source>
</evidence>
<reference evidence="2 3" key="1">
    <citation type="submission" date="2020-04" db="EMBL/GenBank/DDBJ databases">
        <title>Perkinsus olseni comparative genomics.</title>
        <authorList>
            <person name="Bogema D.R."/>
        </authorList>
    </citation>
    <scope>NUCLEOTIDE SEQUENCE [LARGE SCALE GENOMIC DNA]</scope>
    <source>
        <strain evidence="2 3">ATCC PRA-207</strain>
    </source>
</reference>
<evidence type="ECO:0000313" key="3">
    <source>
        <dbReference type="Proteomes" id="UP000553632"/>
    </source>
</evidence>
<feature type="signal peptide" evidence="1">
    <location>
        <begin position="1"/>
        <end position="20"/>
    </location>
</feature>
<comment type="caution">
    <text evidence="2">The sequence shown here is derived from an EMBL/GenBank/DDBJ whole genome shotgun (WGS) entry which is preliminary data.</text>
</comment>
<dbReference type="AlphaFoldDB" id="A0A7J6QUR8"/>